<dbReference type="PIRSF" id="PIRSF002741">
    <property type="entry name" value="MppA"/>
    <property type="match status" value="1"/>
</dbReference>
<dbReference type="InterPro" id="IPR030678">
    <property type="entry name" value="Peptide/Ni-bd"/>
</dbReference>
<dbReference type="EMBL" id="VDFR01000106">
    <property type="protein sequence ID" value="TNC41308.1"/>
    <property type="molecule type" value="Genomic_DNA"/>
</dbReference>
<dbReference type="GO" id="GO:0043190">
    <property type="term" value="C:ATP-binding cassette (ABC) transporter complex"/>
    <property type="evidence" value="ECO:0007669"/>
    <property type="project" value="InterPro"/>
</dbReference>
<dbReference type="Gene3D" id="3.40.190.10">
    <property type="entry name" value="Periplasmic binding protein-like II"/>
    <property type="match status" value="1"/>
</dbReference>
<dbReference type="PANTHER" id="PTHR30290:SF83">
    <property type="entry name" value="ABC TRANSPORTER SUBSTRATE-BINDING PROTEIN"/>
    <property type="match status" value="1"/>
</dbReference>
<accession>A0A5C4N1Y1</accession>
<evidence type="ECO:0000313" key="4">
    <source>
        <dbReference type="EMBL" id="TNC50909.1"/>
    </source>
</evidence>
<name>A0A5C4N1Y1_9ACTN</name>
<dbReference type="Proteomes" id="UP000306740">
    <property type="component" value="Unassembled WGS sequence"/>
</dbReference>
<feature type="region of interest" description="Disordered" evidence="1">
    <location>
        <begin position="269"/>
        <end position="290"/>
    </location>
</feature>
<dbReference type="PROSITE" id="PS51257">
    <property type="entry name" value="PROKAR_LIPOPROTEIN"/>
    <property type="match status" value="1"/>
</dbReference>
<dbReference type="Gene3D" id="3.90.76.10">
    <property type="entry name" value="Dipeptide-binding Protein, Domain 1"/>
    <property type="match status" value="1"/>
</dbReference>
<dbReference type="InterPro" id="IPR000914">
    <property type="entry name" value="SBP_5_dom"/>
</dbReference>
<dbReference type="Pfam" id="PF00496">
    <property type="entry name" value="SBP_bac_5"/>
    <property type="match status" value="1"/>
</dbReference>
<dbReference type="Gene3D" id="3.10.105.10">
    <property type="entry name" value="Dipeptide-binding Protein, Domain 3"/>
    <property type="match status" value="1"/>
</dbReference>
<comment type="caution">
    <text evidence="4">The sequence shown here is derived from an EMBL/GenBank/DDBJ whole genome shotgun (WGS) entry which is preliminary data.</text>
</comment>
<gene>
    <name evidence="4" type="ORF">FHE65_02740</name>
    <name evidence="3" type="ORF">FHE65_22490</name>
</gene>
<dbReference type="AlphaFoldDB" id="A0A5C4N1Y1"/>
<dbReference type="InterPro" id="IPR039424">
    <property type="entry name" value="SBP_5"/>
</dbReference>
<protein>
    <submittedName>
        <fullName evidence="4">ABC transporter substrate-binding protein</fullName>
    </submittedName>
</protein>
<dbReference type="GO" id="GO:1904680">
    <property type="term" value="F:peptide transmembrane transporter activity"/>
    <property type="evidence" value="ECO:0007669"/>
    <property type="project" value="TreeGrafter"/>
</dbReference>
<evidence type="ECO:0000313" key="3">
    <source>
        <dbReference type="EMBL" id="TNC41308.1"/>
    </source>
</evidence>
<feature type="domain" description="Solute-binding protein family 5" evidence="2">
    <location>
        <begin position="75"/>
        <end position="460"/>
    </location>
</feature>
<proteinExistence type="predicted"/>
<dbReference type="RefSeq" id="WP_139105208.1">
    <property type="nucleotide sequence ID" value="NZ_VDFR01000011.1"/>
</dbReference>
<dbReference type="PANTHER" id="PTHR30290">
    <property type="entry name" value="PERIPLASMIC BINDING COMPONENT OF ABC TRANSPORTER"/>
    <property type="match status" value="1"/>
</dbReference>
<dbReference type="CDD" id="cd00995">
    <property type="entry name" value="PBP2_NikA_DppA_OppA_like"/>
    <property type="match status" value="1"/>
</dbReference>
<sequence>MKIARLAAGLTAVALVLTGCGGGDDDGDGEKTVKLSLEQDVDTLLPMDSNVNDNISVLDVVYDGLVRYDPQTTEPYNYIAEDVSTTDNTVWTIKIKDGFEFQNGEPVDAEAFARAWNYAAYGPNAMGNYYFFERIAGYDEMQGEYEEDEEGNVTVTKEPTAKELSGLKVVDPQTLEVTLGGPFAGFSTMLGYTGFFPVAQECLDDVDACALKPIGNGPFEIEEWDQGQKLTAVKWGDYKGEEKPDYDRIEWTEFSGDSDWADFEAGDVDATGDVPPAEWERATSDPDLSSRMVEGPGAALSYIGFPMYLGKPFDDVEFRKAISMAIDRETIVDKVVPGQYVPADSWVVPDGVPGGTAGTCEFCTFDPAAAKAALAKAGGWPKGKKLTIHLGEDETQEAIFKAVGDSIQLNLGIPYVLDPTPDYFDRRSARDFDGIMRANWFPDYPLNENYLTPVYASGDAKKGNENFGYYNAEFENLIKEGDTAPDLDAAVAKYQEAEKVIAKDMAGVPVIFSQNVMFHSDRLDNVVLDPFSGEIKLRLLKVS</sequence>
<dbReference type="EMBL" id="VDFR01000011">
    <property type="protein sequence ID" value="TNC50909.1"/>
    <property type="molecule type" value="Genomic_DNA"/>
</dbReference>
<organism evidence="4 5">
    <name type="scientific">Mumia zhuanghuii</name>
    <dbReference type="NCBI Taxonomy" id="2585211"/>
    <lineage>
        <taxon>Bacteria</taxon>
        <taxon>Bacillati</taxon>
        <taxon>Actinomycetota</taxon>
        <taxon>Actinomycetes</taxon>
        <taxon>Propionibacteriales</taxon>
        <taxon>Nocardioidaceae</taxon>
        <taxon>Mumia</taxon>
    </lineage>
</organism>
<evidence type="ECO:0000313" key="5">
    <source>
        <dbReference type="Proteomes" id="UP000306740"/>
    </source>
</evidence>
<dbReference type="SUPFAM" id="SSF53850">
    <property type="entry name" value="Periplasmic binding protein-like II"/>
    <property type="match status" value="1"/>
</dbReference>
<dbReference type="OrthoDB" id="9046151at2"/>
<dbReference type="GO" id="GO:0042597">
    <property type="term" value="C:periplasmic space"/>
    <property type="evidence" value="ECO:0007669"/>
    <property type="project" value="UniProtKB-ARBA"/>
</dbReference>
<evidence type="ECO:0000259" key="2">
    <source>
        <dbReference type="Pfam" id="PF00496"/>
    </source>
</evidence>
<evidence type="ECO:0000256" key="1">
    <source>
        <dbReference type="SAM" id="MobiDB-lite"/>
    </source>
</evidence>
<dbReference type="GO" id="GO:0015833">
    <property type="term" value="P:peptide transport"/>
    <property type="evidence" value="ECO:0007669"/>
    <property type="project" value="TreeGrafter"/>
</dbReference>
<reference evidence="4 5" key="1">
    <citation type="submission" date="2019-05" db="EMBL/GenBank/DDBJ databases">
        <title>Mumia sp. nov., isolated from the intestinal contents of plateau pika (Ochotona curzoniae) in the Qinghai-Tibet plateau of China.</title>
        <authorList>
            <person name="Tian Z."/>
        </authorList>
    </citation>
    <scope>NUCLEOTIDE SEQUENCE [LARGE SCALE GENOMIC DNA]</scope>
    <source>
        <strain evidence="5">527</strain>
        <strain evidence="4">Z527</strain>
    </source>
</reference>